<dbReference type="SMART" id="SM00341">
    <property type="entry name" value="HRDC"/>
    <property type="match status" value="1"/>
</dbReference>
<dbReference type="PROSITE" id="PS50967">
    <property type="entry name" value="HRDC"/>
    <property type="match status" value="1"/>
</dbReference>
<dbReference type="SUPFAM" id="SSF47819">
    <property type="entry name" value="HRDC-like"/>
    <property type="match status" value="1"/>
</dbReference>
<reference evidence="3" key="1">
    <citation type="journal article" date="2019" name="Int. J. Syst. Evol. Microbiol.">
        <title>The Global Catalogue of Microorganisms (GCM) 10K type strain sequencing project: providing services to taxonomists for standard genome sequencing and annotation.</title>
        <authorList>
            <consortium name="The Broad Institute Genomics Platform"/>
            <consortium name="The Broad Institute Genome Sequencing Center for Infectious Disease"/>
            <person name="Wu L."/>
            <person name="Ma J."/>
        </authorList>
    </citation>
    <scope>NUCLEOTIDE SEQUENCE [LARGE SCALE GENOMIC DNA]</scope>
    <source>
        <strain evidence="3">CCM 8609</strain>
    </source>
</reference>
<dbReference type="InterPro" id="IPR010997">
    <property type="entry name" value="HRDC-like_sf"/>
</dbReference>
<feature type="domain" description="HRDC" evidence="1">
    <location>
        <begin position="20"/>
        <end position="100"/>
    </location>
</feature>
<comment type="caution">
    <text evidence="2">The sequence shown here is derived from an EMBL/GenBank/DDBJ whole genome shotgun (WGS) entry which is preliminary data.</text>
</comment>
<dbReference type="EMBL" id="BMDS01000006">
    <property type="protein sequence ID" value="GGI63870.1"/>
    <property type="molecule type" value="Genomic_DNA"/>
</dbReference>
<dbReference type="InterPro" id="IPR002121">
    <property type="entry name" value="HRDC_dom"/>
</dbReference>
<accession>A0ABQ2C6Y3</accession>
<sequence length="103" mass="11964">MEDKVVVKRKRFGDYPIRFTSCDKELFEKLRLKRLELAKKTKVAPFIVFTNTSLNDMVRVLPQTSAEFLTVEGVGKYRLEHYGDAMMATIKDYLNEKNLKAVS</sequence>
<keyword evidence="3" id="KW-1185">Reference proteome</keyword>
<evidence type="ECO:0000259" key="1">
    <source>
        <dbReference type="PROSITE" id="PS50967"/>
    </source>
</evidence>
<evidence type="ECO:0000313" key="3">
    <source>
        <dbReference type="Proteomes" id="UP000603295"/>
    </source>
</evidence>
<proteinExistence type="predicted"/>
<dbReference type="InterPro" id="IPR044876">
    <property type="entry name" value="HRDC_dom_sf"/>
</dbReference>
<organism evidence="2 3">
    <name type="scientific">Limosilactobacillus caviae</name>
    <dbReference type="NCBI Taxonomy" id="1769424"/>
    <lineage>
        <taxon>Bacteria</taxon>
        <taxon>Bacillati</taxon>
        <taxon>Bacillota</taxon>
        <taxon>Bacilli</taxon>
        <taxon>Lactobacillales</taxon>
        <taxon>Lactobacillaceae</taxon>
        <taxon>Limosilactobacillus</taxon>
    </lineage>
</organism>
<gene>
    <name evidence="2" type="ORF">GCM10011459_17040</name>
</gene>
<protein>
    <recommendedName>
        <fullName evidence="1">HRDC domain-containing protein</fullName>
    </recommendedName>
</protein>
<evidence type="ECO:0000313" key="2">
    <source>
        <dbReference type="EMBL" id="GGI63870.1"/>
    </source>
</evidence>
<dbReference type="Proteomes" id="UP000603295">
    <property type="component" value="Unassembled WGS sequence"/>
</dbReference>
<dbReference type="RefSeq" id="WP_188358017.1">
    <property type="nucleotide sequence ID" value="NZ_BMDS01000006.1"/>
</dbReference>
<dbReference type="Pfam" id="PF00570">
    <property type="entry name" value="HRDC"/>
    <property type="match status" value="1"/>
</dbReference>
<dbReference type="Gene3D" id="1.10.150.80">
    <property type="entry name" value="HRDC domain"/>
    <property type="match status" value="1"/>
</dbReference>
<name>A0ABQ2C6Y3_9LACO</name>